<dbReference type="InterPro" id="IPR036525">
    <property type="entry name" value="Tubulin/FtsZ_GTPase_sf"/>
</dbReference>
<comment type="caution">
    <text evidence="1">The sequence shown here is derived from an EMBL/GenBank/DDBJ whole genome shotgun (WGS) entry which is preliminary data.</text>
</comment>
<dbReference type="AlphaFoldDB" id="A0A8J7DQU4"/>
<dbReference type="RefSeq" id="WP_193905811.1">
    <property type="nucleotide sequence ID" value="NZ_JADEXG010000013.1"/>
</dbReference>
<proteinExistence type="predicted"/>
<dbReference type="EMBL" id="JADEXG010000013">
    <property type="protein sequence ID" value="MBE9077149.1"/>
    <property type="molecule type" value="Genomic_DNA"/>
</dbReference>
<sequence length="512" mass="57273">MDEQREMLRLKKRLEALKRGGVHRVKDEDPMPTVVHLVGVGKAGADFIAQTIRQAPEDFLAGDRTRFTALAVDIGDQDLTEIAELAKTLPSDRAQVRTVGLEVPTRDELFTSLRRYREYLKLEYPRYYWNPNYEPWLPDSIQMPEAGGHFPRAIAKAIYGKAYYDGARTLDQELELFTKSVDATACQSIVCVVFGLGGGTGSGIVVDLARHLSNVKFGRRALVMGVGIAPCDGDPEHHRDSALFPVLNELDCMLDQEKNQGVVQVWGDLYRNPFTAGFMMVPQKPAWQETQDLAATQKAVDSELASFFTRNQGLEIYETLRLLNWVGAPPSQHTAARSQYGDRWVHLFGAIDPESTAEILPDRLGLKADSFSTDFFELRAAVPESANLDEKLADIASKMNSAFSPILEPEVIQSASDETHIQFVIPGAKKTDLELFFEARLEYDGKMWDEKLLQHSWLLELGVMLSEPAIRFEGMAGECLWGCACWVVVPYEAIRGESLEGIRDKLEQIVTA</sequence>
<dbReference type="Proteomes" id="UP000636505">
    <property type="component" value="Unassembled WGS sequence"/>
</dbReference>
<dbReference type="Gene3D" id="3.40.50.1440">
    <property type="entry name" value="Tubulin/FtsZ, GTPase domain"/>
    <property type="match status" value="1"/>
</dbReference>
<gene>
    <name evidence="1" type="ORF">IQ241_07535</name>
</gene>
<dbReference type="SUPFAM" id="SSF52490">
    <property type="entry name" value="Tubulin nucleotide-binding domain-like"/>
    <property type="match status" value="1"/>
</dbReference>
<evidence type="ECO:0000313" key="2">
    <source>
        <dbReference type="Proteomes" id="UP000636505"/>
    </source>
</evidence>
<evidence type="ECO:0008006" key="3">
    <source>
        <dbReference type="Google" id="ProtNLM"/>
    </source>
</evidence>
<evidence type="ECO:0000313" key="1">
    <source>
        <dbReference type="EMBL" id="MBE9077149.1"/>
    </source>
</evidence>
<reference evidence="1" key="1">
    <citation type="submission" date="2020-10" db="EMBL/GenBank/DDBJ databases">
        <authorList>
            <person name="Castelo-Branco R."/>
            <person name="Eusebio N."/>
            <person name="Adriana R."/>
            <person name="Vieira A."/>
            <person name="Brugerolle De Fraissinette N."/>
            <person name="Rezende De Castro R."/>
            <person name="Schneider M.P."/>
            <person name="Vasconcelos V."/>
            <person name="Leao P.N."/>
        </authorList>
    </citation>
    <scope>NUCLEOTIDE SEQUENCE</scope>
    <source>
        <strain evidence="1">LEGE 07310</strain>
    </source>
</reference>
<organism evidence="1 2">
    <name type="scientific">Vasconcelosia minhoensis LEGE 07310</name>
    <dbReference type="NCBI Taxonomy" id="915328"/>
    <lineage>
        <taxon>Bacteria</taxon>
        <taxon>Bacillati</taxon>
        <taxon>Cyanobacteriota</taxon>
        <taxon>Cyanophyceae</taxon>
        <taxon>Nodosilineales</taxon>
        <taxon>Cymatolegaceae</taxon>
        <taxon>Vasconcelosia</taxon>
        <taxon>Vasconcelosia minhoensis</taxon>
    </lineage>
</organism>
<protein>
    <recommendedName>
        <fullName evidence="3">Tubulin-like protein</fullName>
    </recommendedName>
</protein>
<keyword evidence="2" id="KW-1185">Reference proteome</keyword>
<name>A0A8J7DQU4_9CYAN</name>
<accession>A0A8J7DQU4</accession>